<dbReference type="Proteomes" id="UP000076722">
    <property type="component" value="Unassembled WGS sequence"/>
</dbReference>
<evidence type="ECO:0000256" key="3">
    <source>
        <dbReference type="PROSITE-ProRule" id="PRU00221"/>
    </source>
</evidence>
<accession>A0A164WSZ2</accession>
<dbReference type="EMBL" id="KV419402">
    <property type="protein sequence ID" value="KZS95329.1"/>
    <property type="molecule type" value="Genomic_DNA"/>
</dbReference>
<dbReference type="Gene3D" id="2.130.10.10">
    <property type="entry name" value="YVTN repeat-like/Quinoprotein amine dehydrogenase"/>
    <property type="match status" value="3"/>
</dbReference>
<feature type="non-terminal residue" evidence="5">
    <location>
        <position position="1131"/>
    </location>
</feature>
<evidence type="ECO:0000256" key="1">
    <source>
        <dbReference type="ARBA" id="ARBA00022574"/>
    </source>
</evidence>
<feature type="repeat" description="WD" evidence="3">
    <location>
        <begin position="1098"/>
        <end position="1131"/>
    </location>
</feature>
<feature type="domain" description="NACHT" evidence="4">
    <location>
        <begin position="162"/>
        <end position="318"/>
    </location>
</feature>
<dbReference type="AlphaFoldDB" id="A0A164WSZ2"/>
<dbReference type="SUPFAM" id="SSF50978">
    <property type="entry name" value="WD40 repeat-like"/>
    <property type="match status" value="2"/>
</dbReference>
<dbReference type="InterPro" id="IPR036322">
    <property type="entry name" value="WD40_repeat_dom_sf"/>
</dbReference>
<dbReference type="InterPro" id="IPR020472">
    <property type="entry name" value="WD40_PAC1"/>
</dbReference>
<reference evidence="5 6" key="1">
    <citation type="journal article" date="2016" name="Mol. Biol. Evol.">
        <title>Comparative Genomics of Early-Diverging Mushroom-Forming Fungi Provides Insights into the Origins of Lignocellulose Decay Capabilities.</title>
        <authorList>
            <person name="Nagy L.G."/>
            <person name="Riley R."/>
            <person name="Tritt A."/>
            <person name="Adam C."/>
            <person name="Daum C."/>
            <person name="Floudas D."/>
            <person name="Sun H."/>
            <person name="Yadav J.S."/>
            <person name="Pangilinan J."/>
            <person name="Larsson K.H."/>
            <person name="Matsuura K."/>
            <person name="Barry K."/>
            <person name="Labutti K."/>
            <person name="Kuo R."/>
            <person name="Ohm R.A."/>
            <person name="Bhattacharya S.S."/>
            <person name="Shirouzu T."/>
            <person name="Yoshinaga Y."/>
            <person name="Martin F.M."/>
            <person name="Grigoriev I.V."/>
            <person name="Hibbett D.S."/>
        </authorList>
    </citation>
    <scope>NUCLEOTIDE SEQUENCE [LARGE SCALE GENOMIC DNA]</scope>
    <source>
        <strain evidence="5 6">HHB9708</strain>
    </source>
</reference>
<dbReference type="STRING" id="1314777.A0A164WSZ2"/>
<dbReference type="InterPro" id="IPR001680">
    <property type="entry name" value="WD40_rpt"/>
</dbReference>
<dbReference type="SUPFAM" id="SSF52540">
    <property type="entry name" value="P-loop containing nucleoside triphosphate hydrolases"/>
    <property type="match status" value="1"/>
</dbReference>
<dbReference type="SMART" id="SM00320">
    <property type="entry name" value="WD40"/>
    <property type="match status" value="9"/>
</dbReference>
<evidence type="ECO:0000259" key="4">
    <source>
        <dbReference type="PROSITE" id="PS50837"/>
    </source>
</evidence>
<dbReference type="Gene3D" id="3.40.50.300">
    <property type="entry name" value="P-loop containing nucleotide triphosphate hydrolases"/>
    <property type="match status" value="1"/>
</dbReference>
<dbReference type="InterPro" id="IPR027417">
    <property type="entry name" value="P-loop_NTPase"/>
</dbReference>
<dbReference type="PROSITE" id="PS50837">
    <property type="entry name" value="NACHT"/>
    <property type="match status" value="1"/>
</dbReference>
<dbReference type="PANTHER" id="PTHR19848:SF8">
    <property type="entry name" value="F-BOX AND WD REPEAT DOMAIN CONTAINING 7"/>
    <property type="match status" value="1"/>
</dbReference>
<feature type="repeat" description="WD" evidence="3">
    <location>
        <begin position="822"/>
        <end position="863"/>
    </location>
</feature>
<dbReference type="OrthoDB" id="163438at2759"/>
<evidence type="ECO:0000256" key="2">
    <source>
        <dbReference type="ARBA" id="ARBA00022737"/>
    </source>
</evidence>
<organism evidence="5 6">
    <name type="scientific">Sistotremastrum niveocremeum HHB9708</name>
    <dbReference type="NCBI Taxonomy" id="1314777"/>
    <lineage>
        <taxon>Eukaryota</taxon>
        <taxon>Fungi</taxon>
        <taxon>Dikarya</taxon>
        <taxon>Basidiomycota</taxon>
        <taxon>Agaricomycotina</taxon>
        <taxon>Agaricomycetes</taxon>
        <taxon>Sistotremastrales</taxon>
        <taxon>Sistotremastraceae</taxon>
        <taxon>Sertulicium</taxon>
        <taxon>Sertulicium niveocremeum</taxon>
    </lineage>
</organism>
<dbReference type="PRINTS" id="PR00320">
    <property type="entry name" value="GPROTEINBRPT"/>
</dbReference>
<evidence type="ECO:0000313" key="5">
    <source>
        <dbReference type="EMBL" id="KZS95329.1"/>
    </source>
</evidence>
<dbReference type="PROSITE" id="PS50294">
    <property type="entry name" value="WD_REPEATS_REGION"/>
    <property type="match status" value="3"/>
</dbReference>
<dbReference type="InterPro" id="IPR019775">
    <property type="entry name" value="WD40_repeat_CS"/>
</dbReference>
<name>A0A164WSZ2_9AGAM</name>
<dbReference type="PROSITE" id="PS50082">
    <property type="entry name" value="WD_REPEATS_2"/>
    <property type="match status" value="4"/>
</dbReference>
<proteinExistence type="predicted"/>
<dbReference type="CDD" id="cd00200">
    <property type="entry name" value="WD40"/>
    <property type="match status" value="1"/>
</dbReference>
<dbReference type="InterPro" id="IPR007111">
    <property type="entry name" value="NACHT_NTPase"/>
</dbReference>
<feature type="non-terminal residue" evidence="5">
    <location>
        <position position="1"/>
    </location>
</feature>
<evidence type="ECO:0000313" key="6">
    <source>
        <dbReference type="Proteomes" id="UP000076722"/>
    </source>
</evidence>
<keyword evidence="1 3" id="KW-0853">WD repeat</keyword>
<feature type="repeat" description="WD" evidence="3">
    <location>
        <begin position="779"/>
        <end position="820"/>
    </location>
</feature>
<dbReference type="Pfam" id="PF24883">
    <property type="entry name" value="NPHP3_N"/>
    <property type="match status" value="1"/>
</dbReference>
<feature type="repeat" description="WD" evidence="3">
    <location>
        <begin position="695"/>
        <end position="736"/>
    </location>
</feature>
<protein>
    <submittedName>
        <fullName evidence="5">WD40 repeat-like protein</fullName>
    </submittedName>
</protein>
<sequence length="1131" mass="126059">QKQRDANIALLFETMDDTYNFILESRDVFQVKSHITIAARLVQQTSECGYFIMHYAKDVKFWHRTANNLFGGVDDQITAFQSSFITLRAALQERATINTEIMIIQTVTLLQDFGDDVNLNDMNYAGDAGFLPEKGCLPGTRTAVIDRISEWVTSPNPSPGASLLWLKGFAGSGKSAIAHTSAHLFSPSRRLGSSFIFDASRTSERRAEVVFRTISRDLAGVNRQWKTCLTKIIRENPDLRHTSSVRRQFEQLLLAPALQLEFIGPILIVIDALDECGGALEAKRELLAILATRISELPSNFRILLTSRPERDIEEALSGKSHITVVNMQELDETAADNDLTTYYKTRLGHLTDIEDVWPDQSWIPILVRRSERLFQWAFTACEFVLYAPGREPSESLEMLVSSSRLDGIDNLYSGILHNIFGFTEEDQRLSRFRSVLGRVLTVREPLTVSALSKLHGEHEGAGAVKSIVRFMGSLLSGVSDEESPVQTLHTSFRDYLKDSRRSKLYHISESASEVELAHSAIRIMNAELVFNICDFPSSELANSDVENLDDLIRRRISLALLYSIRFWSGHLSASGFSESLAKLLHTFIHGRFLFWLEALSLIKQIDTASAAVRIMAGWASDCDADIRLFGHDAAKFIAVFGGAIAHSAPHVYISALPFSPRKSLVAKYYSEQYPRTLVVETGRQPAWTSLEKSISSGTEKIRGVALSRDGKKIASGTLGGTIQFWNSETTEAIGPAWRRRGHGSEISPDGRYIASLLEDGAVLLWEDVDDKWNLKWEFQGHTEWILSAAFSLDCVRLVTAGGDHTIRIWDIVTGQGLGTHLETTDDSIYSLSFSRDMSRVVSGGVDGIIRIWDVDTRAELGTLKGGHTSLVDHVWFSHDQHHVISMNHVDGVICIWDASFDVQLERLPLEQRDRYAPRVALSKDGKHIYSTASRRENVLQIWDISTGQLSRPSMENLPAANNVLRATANDSNYSISSIAISPDNTYVAVGYGSGLVYVWAVESDVVGNGSVLENCHSTSVSDVMFINEGDRLAVSGYSTVRFWNTKTRLSIGEPWQVDDDDSVRIGFSSDSKLMITGAEKTIRVWGVDTRQLLYEPLDGHSDWVQSVHFALNDTKIVSSSSDGTIRIWAL</sequence>
<keyword evidence="6" id="KW-1185">Reference proteome</keyword>
<dbReference type="InterPro" id="IPR015943">
    <property type="entry name" value="WD40/YVTN_repeat-like_dom_sf"/>
</dbReference>
<dbReference type="PROSITE" id="PS00678">
    <property type="entry name" value="WD_REPEATS_1"/>
    <property type="match status" value="2"/>
</dbReference>
<keyword evidence="2" id="KW-0677">Repeat</keyword>
<dbReference type="PANTHER" id="PTHR19848">
    <property type="entry name" value="WD40 REPEAT PROTEIN"/>
    <property type="match status" value="1"/>
</dbReference>
<dbReference type="InterPro" id="IPR056884">
    <property type="entry name" value="NPHP3-like_N"/>
</dbReference>
<gene>
    <name evidence="5" type="ORF">SISNIDRAFT_384350</name>
</gene>
<dbReference type="Pfam" id="PF00400">
    <property type="entry name" value="WD40"/>
    <property type="match status" value="5"/>
</dbReference>